<dbReference type="GO" id="GO:0016740">
    <property type="term" value="F:transferase activity"/>
    <property type="evidence" value="ECO:0007669"/>
    <property type="project" value="UniProtKB-KW"/>
</dbReference>
<organism evidence="1">
    <name type="scientific">Candidatus Kentrum sp. UNK</name>
    <dbReference type="NCBI Taxonomy" id="2126344"/>
    <lineage>
        <taxon>Bacteria</taxon>
        <taxon>Pseudomonadati</taxon>
        <taxon>Pseudomonadota</taxon>
        <taxon>Gammaproteobacteria</taxon>
        <taxon>Candidatus Kentrum</taxon>
    </lineage>
</organism>
<dbReference type="AlphaFoldDB" id="A0A451ABX7"/>
<accession>A0A451ABX7</accession>
<dbReference type="InterPro" id="IPR008930">
    <property type="entry name" value="Terpenoid_cyclase/PrenylTrfase"/>
</dbReference>
<evidence type="ECO:0000313" key="2">
    <source>
        <dbReference type="EMBL" id="VFK70851.1"/>
    </source>
</evidence>
<keyword evidence="1" id="KW-0808">Transferase</keyword>
<sequence>MRKIVDKVKTVIGEVKVTGGTIPGLGIHWERKTGADSARVSKEIALFQQLIEFVWDYPHGPGNQASWAVKESMVLRRLLDTAREQPGLGAAIASTEFASRVFGKAANHGIDICIQWAIAKTDPKPPHFFLSEFADPVTSRVKEVPDFRHTLTLAIILARNNRYPSRLEGYVDTVLADQRQDGGWMPGGGTTVSEVVTVLYAIQLLHEYVVLPDLSDNKRLACITARDRALRWLMDARTPTGLWSSGVLSEYSWENLWTSSWVLHRLCRLDEVNVTGWRGCFVDGLSTMIQRTLNPDSWTGTDLRQRNIVEARIAASVRNARTFWGLKGHPLDLANSYLDGWKHRALGWLKSLDVSEIDLATAVFLLESLFEPSTLVRKGSDLLSMQAQAEEEESCCNRPN</sequence>
<dbReference type="EMBL" id="CAADFZ010000034">
    <property type="protein sequence ID" value="VFK63519.1"/>
    <property type="molecule type" value="Genomic_DNA"/>
</dbReference>
<proteinExistence type="predicted"/>
<dbReference type="Gene3D" id="1.50.10.20">
    <property type="match status" value="1"/>
</dbReference>
<evidence type="ECO:0000313" key="1">
    <source>
        <dbReference type="EMBL" id="VFK63519.1"/>
    </source>
</evidence>
<reference evidence="1" key="1">
    <citation type="submission" date="2019-02" db="EMBL/GenBank/DDBJ databases">
        <authorList>
            <person name="Gruber-Vodicka R. H."/>
            <person name="Seah K. B. B."/>
        </authorList>
    </citation>
    <scope>NUCLEOTIDE SEQUENCE</scope>
    <source>
        <strain evidence="2">BECK_BY19</strain>
        <strain evidence="1">BECK_BY8</strain>
    </source>
</reference>
<protein>
    <submittedName>
        <fullName evidence="1">Prenyltransferase-like</fullName>
    </submittedName>
</protein>
<dbReference type="EMBL" id="CAADGD010000040">
    <property type="protein sequence ID" value="VFK70851.1"/>
    <property type="molecule type" value="Genomic_DNA"/>
</dbReference>
<dbReference type="SUPFAM" id="SSF48239">
    <property type="entry name" value="Terpenoid cyclases/Protein prenyltransferases"/>
    <property type="match status" value="1"/>
</dbReference>
<gene>
    <name evidence="1" type="ORF">BECKUNK1418G_GA0071005_103424</name>
    <name evidence="2" type="ORF">BECKUNK1418H_GA0071006_104025</name>
</gene>
<name>A0A451ABX7_9GAMM</name>